<evidence type="ECO:0000256" key="1">
    <source>
        <dbReference type="SAM" id="Phobius"/>
    </source>
</evidence>
<dbReference type="InterPro" id="IPR007065">
    <property type="entry name" value="HPP"/>
</dbReference>
<feature type="transmembrane region" description="Helical" evidence="1">
    <location>
        <begin position="49"/>
        <end position="70"/>
    </location>
</feature>
<feature type="transmembrane region" description="Helical" evidence="1">
    <location>
        <begin position="21"/>
        <end position="43"/>
    </location>
</feature>
<gene>
    <name evidence="3" type="ORF">MAQ5080_02988</name>
</gene>
<reference evidence="3 4" key="1">
    <citation type="submission" date="2016-06" db="EMBL/GenBank/DDBJ databases">
        <authorList>
            <person name="Kjaerup R.B."/>
            <person name="Dalgaard T.S."/>
            <person name="Juul-Madsen H.R."/>
        </authorList>
    </citation>
    <scope>NUCLEOTIDE SEQUENCE [LARGE SCALE GENOMIC DNA]</scope>
    <source>
        <strain evidence="3 4">CECT 5080</strain>
    </source>
</reference>
<dbReference type="InterPro" id="IPR058581">
    <property type="entry name" value="TM_HPP"/>
</dbReference>
<organism evidence="3 4">
    <name type="scientific">Marinomonas aquimarina</name>
    <dbReference type="NCBI Taxonomy" id="295068"/>
    <lineage>
        <taxon>Bacteria</taxon>
        <taxon>Pseudomonadati</taxon>
        <taxon>Pseudomonadota</taxon>
        <taxon>Gammaproteobacteria</taxon>
        <taxon>Oceanospirillales</taxon>
        <taxon>Oceanospirillaceae</taxon>
        <taxon>Marinomonas</taxon>
    </lineage>
</organism>
<evidence type="ECO:0000259" key="2">
    <source>
        <dbReference type="Pfam" id="PF04982"/>
    </source>
</evidence>
<dbReference type="OrthoDB" id="9811720at2"/>
<dbReference type="AlphaFoldDB" id="A0A1A8TMA1"/>
<keyword evidence="1" id="KW-0812">Transmembrane</keyword>
<feature type="transmembrane region" description="Helical" evidence="1">
    <location>
        <begin position="82"/>
        <end position="115"/>
    </location>
</feature>
<evidence type="ECO:0000313" key="3">
    <source>
        <dbReference type="EMBL" id="SBS34832.1"/>
    </source>
</evidence>
<keyword evidence="4" id="KW-1185">Reference proteome</keyword>
<proteinExistence type="predicted"/>
<dbReference type="PANTHER" id="PTHR33741:SF5">
    <property type="entry name" value="TRANSMEMBRANE PROTEIN DDB_G0269096-RELATED"/>
    <property type="match status" value="1"/>
</dbReference>
<feature type="domain" description="HPP transmembrane region" evidence="2">
    <location>
        <begin position="16"/>
        <end position="169"/>
    </location>
</feature>
<evidence type="ECO:0000313" key="4">
    <source>
        <dbReference type="Proteomes" id="UP000092627"/>
    </source>
</evidence>
<sequence length="231" mass="25033">MWSAIARAIGIERNQTSHWERFIAGGSTCLAIAIVALLTQWSLSDETHLLFFASSAASAFLVFALPHGALSQPWPVLAGQSLAMGIGILAGSLFGAGILAAACAVGATVLLMHYLRCLHPPGAATAFFFVTGIERIPLQETGLAFLLNISVIVVLAILLNNAFHWRRYPLFWFSQTQHNPPATDRVALADLQQALRQHSASMGISLDELNTLYMAAQQHNQTSAKRRETAR</sequence>
<dbReference type="PANTHER" id="PTHR33741">
    <property type="entry name" value="TRANSMEMBRANE PROTEIN DDB_G0269096-RELATED"/>
    <property type="match status" value="1"/>
</dbReference>
<accession>A0A1A8TMA1</accession>
<dbReference type="STRING" id="295068.MAQ5080_02988"/>
<feature type="transmembrane region" description="Helical" evidence="1">
    <location>
        <begin position="143"/>
        <end position="163"/>
    </location>
</feature>
<dbReference type="Pfam" id="PF04982">
    <property type="entry name" value="TM_HPP"/>
    <property type="match status" value="1"/>
</dbReference>
<name>A0A1A8TMA1_9GAMM</name>
<protein>
    <submittedName>
        <fullName evidence="3">HPP family protein</fullName>
    </submittedName>
</protein>
<dbReference type="RefSeq" id="WP_067211535.1">
    <property type="nucleotide sequence ID" value="NZ_FLOC01000019.1"/>
</dbReference>
<dbReference type="EMBL" id="FLOC01000019">
    <property type="protein sequence ID" value="SBS34832.1"/>
    <property type="molecule type" value="Genomic_DNA"/>
</dbReference>
<keyword evidence="1" id="KW-1133">Transmembrane helix</keyword>
<keyword evidence="1" id="KW-0472">Membrane</keyword>
<dbReference type="Proteomes" id="UP000092627">
    <property type="component" value="Unassembled WGS sequence"/>
</dbReference>